<dbReference type="Proteomes" id="UP000515180">
    <property type="component" value="Unplaced"/>
</dbReference>
<evidence type="ECO:0000313" key="1">
    <source>
        <dbReference type="Proteomes" id="UP000515180"/>
    </source>
</evidence>
<reference evidence="2" key="1">
    <citation type="submission" date="2025-08" db="UniProtKB">
        <authorList>
            <consortium name="RefSeq"/>
        </authorList>
    </citation>
    <scope>IDENTIFICATION</scope>
</reference>
<accession>A0A6P8LHE8</accession>
<gene>
    <name evidence="2" type="primary">LOC117151198</name>
</gene>
<dbReference type="RefSeq" id="XP_033174584.1">
    <property type="nucleotide sequence ID" value="XM_033318693.1"/>
</dbReference>
<name>A0A6P8LHE8_BOMIM</name>
<organism evidence="1 2">
    <name type="scientific">Bombus impatiens</name>
    <name type="common">Bumblebee</name>
    <dbReference type="NCBI Taxonomy" id="132113"/>
    <lineage>
        <taxon>Eukaryota</taxon>
        <taxon>Metazoa</taxon>
        <taxon>Ecdysozoa</taxon>
        <taxon>Arthropoda</taxon>
        <taxon>Hexapoda</taxon>
        <taxon>Insecta</taxon>
        <taxon>Pterygota</taxon>
        <taxon>Neoptera</taxon>
        <taxon>Endopterygota</taxon>
        <taxon>Hymenoptera</taxon>
        <taxon>Apocrita</taxon>
        <taxon>Aculeata</taxon>
        <taxon>Apoidea</taxon>
        <taxon>Anthophila</taxon>
        <taxon>Apidae</taxon>
        <taxon>Bombus</taxon>
        <taxon>Pyrobombus</taxon>
    </lineage>
</organism>
<keyword evidence="1" id="KW-1185">Reference proteome</keyword>
<dbReference type="AlphaFoldDB" id="A0A6P8LHE8"/>
<protein>
    <submittedName>
        <fullName evidence="2">Uncharacterized protein LOC117151198</fullName>
    </submittedName>
</protein>
<proteinExistence type="predicted"/>
<sequence length="108" mass="12409">MHPLVLRTIGNFKLRNPLAVLQQHRFTLDRFNYHLRNCQLILSVVKSLIRFHIGTFTNPSTIIYLHPSCYPILENFKIKTNENSLLIGDTSEKCRLSKIAISCVVLSA</sequence>
<evidence type="ECO:0000313" key="2">
    <source>
        <dbReference type="RefSeq" id="XP_033174584.1"/>
    </source>
</evidence>
<dbReference type="GeneID" id="117151198"/>